<dbReference type="AlphaFoldDB" id="A0A841IYM1"/>
<dbReference type="Proteomes" id="UP000552700">
    <property type="component" value="Unassembled WGS sequence"/>
</dbReference>
<feature type="compositionally biased region" description="Basic and acidic residues" evidence="1">
    <location>
        <begin position="16"/>
        <end position="30"/>
    </location>
</feature>
<dbReference type="EMBL" id="JACIJP010000002">
    <property type="protein sequence ID" value="MBB6123697.1"/>
    <property type="molecule type" value="Genomic_DNA"/>
</dbReference>
<reference evidence="2 3" key="1">
    <citation type="submission" date="2020-08" db="EMBL/GenBank/DDBJ databases">
        <title>Genomic Encyclopedia of Type Strains, Phase IV (KMG-IV): sequencing the most valuable type-strain genomes for metagenomic binning, comparative biology and taxonomic classification.</title>
        <authorList>
            <person name="Goeker M."/>
        </authorList>
    </citation>
    <scope>NUCLEOTIDE SEQUENCE [LARGE SCALE GENOMIC DNA]</scope>
    <source>
        <strain evidence="2 3">DSM 102255</strain>
    </source>
</reference>
<name>A0A841IYM1_9SPHN</name>
<organism evidence="2 3">
    <name type="scientific">Sphingobium subterraneum</name>
    <dbReference type="NCBI Taxonomy" id="627688"/>
    <lineage>
        <taxon>Bacteria</taxon>
        <taxon>Pseudomonadati</taxon>
        <taxon>Pseudomonadota</taxon>
        <taxon>Alphaproteobacteria</taxon>
        <taxon>Sphingomonadales</taxon>
        <taxon>Sphingomonadaceae</taxon>
        <taxon>Sphingobium</taxon>
    </lineage>
</organism>
<accession>A0A841IYM1</accession>
<proteinExistence type="predicted"/>
<comment type="caution">
    <text evidence="2">The sequence shown here is derived from an EMBL/GenBank/DDBJ whole genome shotgun (WGS) entry which is preliminary data.</text>
</comment>
<protein>
    <submittedName>
        <fullName evidence="2">Uncharacterized protein</fullName>
    </submittedName>
</protein>
<evidence type="ECO:0000256" key="1">
    <source>
        <dbReference type="SAM" id="MobiDB-lite"/>
    </source>
</evidence>
<gene>
    <name evidence="2" type="ORF">FHS92_001426</name>
</gene>
<sequence>MTRLTSTKKHVAQAEPVRKETGRSMRHEPTTAHSGTAYA</sequence>
<evidence type="ECO:0000313" key="3">
    <source>
        <dbReference type="Proteomes" id="UP000552700"/>
    </source>
</evidence>
<evidence type="ECO:0000313" key="2">
    <source>
        <dbReference type="EMBL" id="MBB6123697.1"/>
    </source>
</evidence>
<feature type="compositionally biased region" description="Basic residues" evidence="1">
    <location>
        <begin position="1"/>
        <end position="11"/>
    </location>
</feature>
<feature type="region of interest" description="Disordered" evidence="1">
    <location>
        <begin position="1"/>
        <end position="39"/>
    </location>
</feature>
<keyword evidence="3" id="KW-1185">Reference proteome</keyword>